<dbReference type="OrthoDB" id="303614at2759"/>
<dbReference type="Gene3D" id="3.40.50.2300">
    <property type="match status" value="1"/>
</dbReference>
<keyword evidence="11" id="KW-1185">Reference proteome</keyword>
<keyword evidence="4" id="KW-0808">Transferase</keyword>
<dbReference type="SMART" id="SM00387">
    <property type="entry name" value="HATPase_c"/>
    <property type="match status" value="1"/>
</dbReference>
<evidence type="ECO:0000313" key="10">
    <source>
        <dbReference type="EMBL" id="KXX73456.1"/>
    </source>
</evidence>
<evidence type="ECO:0000256" key="5">
    <source>
        <dbReference type="ARBA" id="ARBA00022777"/>
    </source>
</evidence>
<dbReference type="InterPro" id="IPR036097">
    <property type="entry name" value="HisK_dim/P_sf"/>
</dbReference>
<dbReference type="Gene3D" id="1.10.287.130">
    <property type="match status" value="1"/>
</dbReference>
<reference evidence="10 11" key="1">
    <citation type="journal article" date="2016" name="Genome Announc.">
        <title>Genome Sequence of Madurella mycetomatis mm55, Isolated from a Human Mycetoma Case in Sudan.</title>
        <authorList>
            <person name="Smit S."/>
            <person name="Derks M.F."/>
            <person name="Bervoets S."/>
            <person name="Fahal A."/>
            <person name="van Leeuwen W."/>
            <person name="van Belkum A."/>
            <person name="van de Sande W.W."/>
        </authorList>
    </citation>
    <scope>NUCLEOTIDE SEQUENCE [LARGE SCALE GENOMIC DNA]</scope>
    <source>
        <strain evidence="11">mm55</strain>
    </source>
</reference>
<name>A0A175VPK3_9PEZI</name>
<proteinExistence type="predicted"/>
<dbReference type="Proteomes" id="UP000078237">
    <property type="component" value="Unassembled WGS sequence"/>
</dbReference>
<gene>
    <name evidence="10" type="ORF">MMYC01_210155</name>
</gene>
<dbReference type="InterPro" id="IPR011006">
    <property type="entry name" value="CheY-like_superfamily"/>
</dbReference>
<dbReference type="SUPFAM" id="SSF55781">
    <property type="entry name" value="GAF domain-like"/>
    <property type="match status" value="1"/>
</dbReference>
<feature type="domain" description="Response regulatory" evidence="9">
    <location>
        <begin position="1107"/>
        <end position="1232"/>
    </location>
</feature>
<evidence type="ECO:0000256" key="1">
    <source>
        <dbReference type="ARBA" id="ARBA00000085"/>
    </source>
</evidence>
<dbReference type="STRING" id="100816.A0A175VPK3"/>
<dbReference type="AlphaFoldDB" id="A0A175VPK3"/>
<dbReference type="Pfam" id="PF02518">
    <property type="entry name" value="HATPase_c"/>
    <property type="match status" value="1"/>
</dbReference>
<dbReference type="InterPro" id="IPR005467">
    <property type="entry name" value="His_kinase_dom"/>
</dbReference>
<evidence type="ECO:0000256" key="6">
    <source>
        <dbReference type="PROSITE-ProRule" id="PRU00169"/>
    </source>
</evidence>
<dbReference type="InterPro" id="IPR029016">
    <property type="entry name" value="GAF-like_dom_sf"/>
</dbReference>
<comment type="catalytic activity">
    <reaction evidence="1">
        <text>ATP + protein L-histidine = ADP + protein N-phospho-L-histidine.</text>
        <dbReference type="EC" id="2.7.13.3"/>
    </reaction>
</comment>
<dbReference type="SUPFAM" id="SSF55874">
    <property type="entry name" value="ATPase domain of HSP90 chaperone/DNA topoisomerase II/histidine kinase"/>
    <property type="match status" value="1"/>
</dbReference>
<dbReference type="InterPro" id="IPR003594">
    <property type="entry name" value="HATPase_dom"/>
</dbReference>
<dbReference type="InterPro" id="IPR001789">
    <property type="entry name" value="Sig_transdc_resp-reg_receiver"/>
</dbReference>
<dbReference type="SUPFAM" id="SSF47384">
    <property type="entry name" value="Homodimeric domain of signal transducing histidine kinase"/>
    <property type="match status" value="1"/>
</dbReference>
<feature type="region of interest" description="Disordered" evidence="7">
    <location>
        <begin position="248"/>
        <end position="385"/>
    </location>
</feature>
<feature type="compositionally biased region" description="Polar residues" evidence="7">
    <location>
        <begin position="358"/>
        <end position="378"/>
    </location>
</feature>
<dbReference type="GO" id="GO:0009927">
    <property type="term" value="F:histidine phosphotransfer kinase activity"/>
    <property type="evidence" value="ECO:0007669"/>
    <property type="project" value="TreeGrafter"/>
</dbReference>
<dbReference type="PANTHER" id="PTHR43047">
    <property type="entry name" value="TWO-COMPONENT HISTIDINE PROTEIN KINASE"/>
    <property type="match status" value="1"/>
</dbReference>
<dbReference type="InterPro" id="IPR036890">
    <property type="entry name" value="HATPase_C_sf"/>
</dbReference>
<dbReference type="VEuPathDB" id="FungiDB:MMYC01_210155"/>
<dbReference type="PRINTS" id="PR00344">
    <property type="entry name" value="BCTRLSENSOR"/>
</dbReference>
<comment type="caution">
    <text evidence="10">The sequence shown here is derived from an EMBL/GenBank/DDBJ whole genome shotgun (WGS) entry which is preliminary data.</text>
</comment>
<evidence type="ECO:0000256" key="2">
    <source>
        <dbReference type="ARBA" id="ARBA00012438"/>
    </source>
</evidence>
<dbReference type="EC" id="2.7.13.3" evidence="2"/>
<feature type="modified residue" description="4-aspartylphosphate" evidence="6">
    <location>
        <position position="1162"/>
    </location>
</feature>
<dbReference type="InterPro" id="IPR004358">
    <property type="entry name" value="Sig_transdc_His_kin-like_C"/>
</dbReference>
<dbReference type="GO" id="GO:0005886">
    <property type="term" value="C:plasma membrane"/>
    <property type="evidence" value="ECO:0007669"/>
    <property type="project" value="TreeGrafter"/>
</dbReference>
<protein>
    <recommendedName>
        <fullName evidence="2">histidine kinase</fullName>
        <ecNumber evidence="2">2.7.13.3</ecNumber>
    </recommendedName>
</protein>
<evidence type="ECO:0000259" key="9">
    <source>
        <dbReference type="PROSITE" id="PS50110"/>
    </source>
</evidence>
<dbReference type="InterPro" id="IPR003661">
    <property type="entry name" value="HisK_dim/P_dom"/>
</dbReference>
<evidence type="ECO:0000256" key="3">
    <source>
        <dbReference type="ARBA" id="ARBA00022553"/>
    </source>
</evidence>
<keyword evidence="3 6" id="KW-0597">Phosphoprotein</keyword>
<dbReference type="Pfam" id="PF00072">
    <property type="entry name" value="Response_reg"/>
    <property type="match status" value="1"/>
</dbReference>
<dbReference type="SUPFAM" id="SSF52172">
    <property type="entry name" value="CheY-like"/>
    <property type="match status" value="1"/>
</dbReference>
<dbReference type="GO" id="GO:0000155">
    <property type="term" value="F:phosphorelay sensor kinase activity"/>
    <property type="evidence" value="ECO:0007669"/>
    <property type="project" value="InterPro"/>
</dbReference>
<dbReference type="EMBL" id="LCTW02000472">
    <property type="protein sequence ID" value="KXX73456.1"/>
    <property type="molecule type" value="Genomic_DNA"/>
</dbReference>
<organism evidence="10 11">
    <name type="scientific">Madurella mycetomatis</name>
    <dbReference type="NCBI Taxonomy" id="100816"/>
    <lineage>
        <taxon>Eukaryota</taxon>
        <taxon>Fungi</taxon>
        <taxon>Dikarya</taxon>
        <taxon>Ascomycota</taxon>
        <taxon>Pezizomycotina</taxon>
        <taxon>Sordariomycetes</taxon>
        <taxon>Sordariomycetidae</taxon>
        <taxon>Sordariales</taxon>
        <taxon>Sordariales incertae sedis</taxon>
        <taxon>Madurella</taxon>
    </lineage>
</organism>
<dbReference type="Gene3D" id="3.30.450.40">
    <property type="match status" value="1"/>
</dbReference>
<feature type="region of interest" description="Disordered" evidence="7">
    <location>
        <begin position="1045"/>
        <end position="1068"/>
    </location>
</feature>
<feature type="compositionally biased region" description="Low complexity" evidence="7">
    <location>
        <begin position="318"/>
        <end position="336"/>
    </location>
</feature>
<dbReference type="PANTHER" id="PTHR43047:SF72">
    <property type="entry name" value="OSMOSENSING HISTIDINE PROTEIN KINASE SLN1"/>
    <property type="match status" value="1"/>
</dbReference>
<evidence type="ECO:0000313" key="11">
    <source>
        <dbReference type="Proteomes" id="UP000078237"/>
    </source>
</evidence>
<feature type="domain" description="Histidine kinase" evidence="8">
    <location>
        <begin position="601"/>
        <end position="859"/>
    </location>
</feature>
<dbReference type="PROSITE" id="PS50110">
    <property type="entry name" value="RESPONSE_REGULATORY"/>
    <property type="match status" value="1"/>
</dbReference>
<evidence type="ECO:0000256" key="7">
    <source>
        <dbReference type="SAM" id="MobiDB-lite"/>
    </source>
</evidence>
<dbReference type="PROSITE" id="PS50109">
    <property type="entry name" value="HIS_KIN"/>
    <property type="match status" value="1"/>
</dbReference>
<keyword evidence="5 10" id="KW-0418">Kinase</keyword>
<evidence type="ECO:0000259" key="8">
    <source>
        <dbReference type="PROSITE" id="PS50109"/>
    </source>
</evidence>
<dbReference type="CDD" id="cd00082">
    <property type="entry name" value="HisKA"/>
    <property type="match status" value="1"/>
</dbReference>
<accession>A0A175VPK3</accession>
<sequence>MFDLVNSVERSASATAGVEIETSERARQREIAAYLSAASYPPGLPVAFQKSPLLNTDPILNALTQLGALRLGVDRAFVSLIDRQYQYVVTEMTRFHSIAEMTCAPDDTIAIGVCKINNCDGVCPATMKAFMDETGEWVRTGPDVIANRTRYIINDFRTHPDYKDRPYVTGYPYFTSYLEVPLVSPLGYLLGSYCVVDNKHNNFDNDDIVGVMNEIASAIMVHLENVRIRQSRGRSEQLIQGLSSFIRHQPSTQQPESLQDIAPPEDMGKPSNPISPAMELAAESPGSLASNKPERSDDSTDTLPSHSTRCRPPPGITSFSLKSTQSAQSSSSLSSAPRDGGSETPPTTPRDELAESPIEQQPQAAANSSSPRISNGPSEISEPHGFISSVNIKTTFFKAATTIRRSMDMDGFMFLDAVPSSYVDRPDQQSFEMRRETRHKFVEGPSCAAIVKTVVGPGGEIATHSAQTQIPEVSLQRFIRTFPEGHVFTADELGPIDDSYGVGKSFQSHRPADHEGLALRHDILALFRVLPAARYVVFLPLWHFQRECWYAAALGWVEDPTRALSVNDIGLVSAFGNSVMAEVSRLETLAASRAKSDFVSSLSHELRSPLHGIMASSELLREAISNRSHLSTLDMLDSCATTLLDTFNNLLDHAIVTHTGGGRRSATSPISEIKDIDLGVLVEDVVEVVNIGYLPENVSQLQISSTHRRGANPMRLRTEHNLPGRPLLITMQIARYQWKLPVDVGTWKRIIMNVFGNALKYTSAGRIEVGLNIVKRTDRTGTASDYISFTVEDTGLGMSSDYLKYHLFTPFSQEDSNAPGMGLGLSIVQQLVSDLGGIVSIKSSLGVGTLVEVLVPLRDDTRESRLTSNRELENADKQQPLNDHLSGLGGRTLCFITPDAYAAMANTELHITEEARDWSSTVEKALRVNARTSLGMKVIVGAKDRPVPEADLYITDCNLFNGVAKQSHDNILQAWHARITPLVLLCSGSKTSSCLKRQIKQGSVVHLHHPIGPGKLASVFRVALDAGPDRDAIQTQIIAGACSTTLAESGDSPGRQGPAPAPPALPARDPEELALLPRPGTLGKRIKEPSPSETSAALEMLHTKTRHLLLVDDNPINMKLLTQVVRKLNHTFETANHGLEAVQLYKNSLRGREPRFDLVFMDISMPVMNGFEATREIRLMENEAGVSRCKIIALTGLSSDVNRNEASASGVDLFWTKPVKMNKIRELLDNEWQETDVGLQC</sequence>
<dbReference type="SMART" id="SM00448">
    <property type="entry name" value="REC"/>
    <property type="match status" value="1"/>
</dbReference>
<dbReference type="CDD" id="cd17546">
    <property type="entry name" value="REC_hyHK_CKI1_RcsC-like"/>
    <property type="match status" value="1"/>
</dbReference>
<evidence type="ECO:0000256" key="4">
    <source>
        <dbReference type="ARBA" id="ARBA00022679"/>
    </source>
</evidence>
<dbReference type="SMART" id="SM00388">
    <property type="entry name" value="HisKA"/>
    <property type="match status" value="1"/>
</dbReference>
<dbReference type="Gene3D" id="3.30.565.10">
    <property type="entry name" value="Histidine kinase-like ATPase, C-terminal domain"/>
    <property type="match status" value="1"/>
</dbReference>
<dbReference type="Pfam" id="PF00512">
    <property type="entry name" value="HisKA"/>
    <property type="match status" value="1"/>
</dbReference>